<dbReference type="InterPro" id="IPR011042">
    <property type="entry name" value="6-blade_b-propeller_TolB-like"/>
</dbReference>
<proteinExistence type="inferred from homology"/>
<organism evidence="5 6">
    <name type="scientific">Ignelater luminosus</name>
    <name type="common">Cucubano</name>
    <name type="synonym">Pyrophorus luminosus</name>
    <dbReference type="NCBI Taxonomy" id="2038154"/>
    <lineage>
        <taxon>Eukaryota</taxon>
        <taxon>Metazoa</taxon>
        <taxon>Ecdysozoa</taxon>
        <taxon>Arthropoda</taxon>
        <taxon>Hexapoda</taxon>
        <taxon>Insecta</taxon>
        <taxon>Pterygota</taxon>
        <taxon>Neoptera</taxon>
        <taxon>Endopterygota</taxon>
        <taxon>Coleoptera</taxon>
        <taxon>Polyphaga</taxon>
        <taxon>Elateriformia</taxon>
        <taxon>Elateroidea</taxon>
        <taxon>Elateridae</taxon>
        <taxon>Agrypninae</taxon>
        <taxon>Pyrophorini</taxon>
        <taxon>Ignelater</taxon>
    </lineage>
</organism>
<dbReference type="PANTHER" id="PTHR10009:SF19">
    <property type="entry name" value="RE55542P"/>
    <property type="match status" value="1"/>
</dbReference>
<dbReference type="AlphaFoldDB" id="A0A8K0GB78"/>
<dbReference type="PANTHER" id="PTHR10009">
    <property type="entry name" value="PROTEIN YELLOW-RELATED"/>
    <property type="match status" value="1"/>
</dbReference>
<comment type="caution">
    <text evidence="5">The sequence shown here is derived from an EMBL/GenBank/DDBJ whole genome shotgun (WGS) entry which is preliminary data.</text>
</comment>
<dbReference type="EMBL" id="VTPC01003586">
    <property type="protein sequence ID" value="KAF2898320.1"/>
    <property type="molecule type" value="Genomic_DNA"/>
</dbReference>
<name>A0A8K0GB78_IGNLU</name>
<dbReference type="Proteomes" id="UP000801492">
    <property type="component" value="Unassembled WGS sequence"/>
</dbReference>
<evidence type="ECO:0000256" key="4">
    <source>
        <dbReference type="ARBA" id="ARBA00022729"/>
    </source>
</evidence>
<comment type="subcellular location">
    <subcellularLocation>
        <location evidence="1">Secreted</location>
    </subcellularLocation>
</comment>
<dbReference type="Gene3D" id="2.120.10.30">
    <property type="entry name" value="TolB, C-terminal domain"/>
    <property type="match status" value="1"/>
</dbReference>
<accession>A0A8K0GB78</accession>
<sequence length="333" mass="37044">MPRIYSGVPATIAYVSRNAPRGSSPLLQAFPDWSYHDAGRGINNSCNGLTSVYRMKIDSCNRLWVLDSGIMTSLEDFRRICPPKIAIFDLSTDQIVRTVIFPRQVLRPNSLLTNLVIDESVQGTCDSAFVYITDTVAPGIIVYDSLRDRAWRVMHPSMFPDPDFSDTTVNGETITLMDGVVGLTHSPNLGVIYYQPLATNRIFSVPTAALRKGPPAELESLPVSLVGTKSSQGIALAVDRRDDTLFFSPITETSVATWNPVNNNQRLIAYDPEKLQFVADIRYVAADGSLWCISTRFQKFFRRTLNPSDSNLRILRIVDNNSVAPANNNAFFK</sequence>
<protein>
    <submittedName>
        <fullName evidence="5">Uncharacterized protein</fullName>
    </submittedName>
</protein>
<dbReference type="Pfam" id="PF03022">
    <property type="entry name" value="MRJP"/>
    <property type="match status" value="1"/>
</dbReference>
<reference evidence="5" key="1">
    <citation type="submission" date="2019-08" db="EMBL/GenBank/DDBJ databases">
        <title>The genome of the North American firefly Photinus pyralis.</title>
        <authorList>
            <consortium name="Photinus pyralis genome working group"/>
            <person name="Fallon T.R."/>
            <person name="Sander Lower S.E."/>
            <person name="Weng J.-K."/>
        </authorList>
    </citation>
    <scope>NUCLEOTIDE SEQUENCE</scope>
    <source>
        <strain evidence="5">TRF0915ILg1</strain>
        <tissue evidence="5">Whole body</tissue>
    </source>
</reference>
<keyword evidence="4" id="KW-0732">Signal</keyword>
<keyword evidence="6" id="KW-1185">Reference proteome</keyword>
<evidence type="ECO:0000256" key="1">
    <source>
        <dbReference type="ARBA" id="ARBA00004613"/>
    </source>
</evidence>
<comment type="similarity">
    <text evidence="2">Belongs to the major royal jelly protein family.</text>
</comment>
<evidence type="ECO:0000256" key="3">
    <source>
        <dbReference type="ARBA" id="ARBA00022525"/>
    </source>
</evidence>
<dbReference type="OrthoDB" id="7776143at2759"/>
<keyword evidence="3" id="KW-0964">Secreted</keyword>
<evidence type="ECO:0000313" key="5">
    <source>
        <dbReference type="EMBL" id="KAF2898320.1"/>
    </source>
</evidence>
<evidence type="ECO:0000313" key="6">
    <source>
        <dbReference type="Proteomes" id="UP000801492"/>
    </source>
</evidence>
<evidence type="ECO:0000256" key="2">
    <source>
        <dbReference type="ARBA" id="ARBA00009127"/>
    </source>
</evidence>
<dbReference type="SUPFAM" id="SSF101898">
    <property type="entry name" value="NHL repeat"/>
    <property type="match status" value="1"/>
</dbReference>
<dbReference type="InterPro" id="IPR017996">
    <property type="entry name" value="MRJP/yellow-related"/>
</dbReference>
<gene>
    <name evidence="5" type="ORF">ILUMI_07854</name>
</gene>
<dbReference type="GO" id="GO:0005576">
    <property type="term" value="C:extracellular region"/>
    <property type="evidence" value="ECO:0007669"/>
    <property type="project" value="UniProtKB-SubCell"/>
</dbReference>